<reference evidence="1 2" key="1">
    <citation type="journal article" date="2018" name="Sci. Rep.">
        <title>Comparative analysis of the Pocillopora damicornis genome highlights role of immune system in coral evolution.</title>
        <authorList>
            <person name="Cunning R."/>
            <person name="Bay R.A."/>
            <person name="Gillette P."/>
            <person name="Baker A.C."/>
            <person name="Traylor-Knowles N."/>
        </authorList>
    </citation>
    <scope>NUCLEOTIDE SEQUENCE [LARGE SCALE GENOMIC DNA]</scope>
    <source>
        <strain evidence="1">RSMAS</strain>
        <tissue evidence="1">Whole animal</tissue>
    </source>
</reference>
<sequence length="114" mass="12630">MTKELAREEFYKFPFVKISADVSVPIMISRDGTTPSTDALVVDCSTESPLCTPSKFDSSTPENCKGSSVKNIAHFKQESLATGRTTLQVKFQVGDSLKYALTNHMDQFVQITFL</sequence>
<proteinExistence type="predicted"/>
<evidence type="ECO:0000313" key="1">
    <source>
        <dbReference type="EMBL" id="RMX37582.1"/>
    </source>
</evidence>
<dbReference type="EMBL" id="RCHS01004094">
    <property type="protein sequence ID" value="RMX37582.1"/>
    <property type="molecule type" value="Genomic_DNA"/>
</dbReference>
<keyword evidence="2" id="KW-1185">Reference proteome</keyword>
<organism evidence="1 2">
    <name type="scientific">Pocillopora damicornis</name>
    <name type="common">Cauliflower coral</name>
    <name type="synonym">Millepora damicornis</name>
    <dbReference type="NCBI Taxonomy" id="46731"/>
    <lineage>
        <taxon>Eukaryota</taxon>
        <taxon>Metazoa</taxon>
        <taxon>Cnidaria</taxon>
        <taxon>Anthozoa</taxon>
        <taxon>Hexacorallia</taxon>
        <taxon>Scleractinia</taxon>
        <taxon>Astrocoeniina</taxon>
        <taxon>Pocilloporidae</taxon>
        <taxon>Pocillopora</taxon>
    </lineage>
</organism>
<gene>
    <name evidence="1" type="ORF">pdam_00007882</name>
</gene>
<name>A0A3M6T887_POCDA</name>
<evidence type="ECO:0000313" key="2">
    <source>
        <dbReference type="Proteomes" id="UP000275408"/>
    </source>
</evidence>
<protein>
    <submittedName>
        <fullName evidence="1">Uncharacterized protein</fullName>
    </submittedName>
</protein>
<comment type="caution">
    <text evidence="1">The sequence shown here is derived from an EMBL/GenBank/DDBJ whole genome shotgun (WGS) entry which is preliminary data.</text>
</comment>
<dbReference type="AlphaFoldDB" id="A0A3M6T887"/>
<dbReference type="Proteomes" id="UP000275408">
    <property type="component" value="Unassembled WGS sequence"/>
</dbReference>
<accession>A0A3M6T887</accession>